<dbReference type="Proteomes" id="UP001497522">
    <property type="component" value="Chromosome 12"/>
</dbReference>
<gene>
    <name evidence="2" type="ORF">CSSPJE1EN2_LOCUS5189</name>
</gene>
<reference evidence="2" key="1">
    <citation type="submission" date="2024-03" db="EMBL/GenBank/DDBJ databases">
        <authorList>
            <consortium name="ELIXIR-Norway"/>
            <consortium name="Elixir Norway"/>
        </authorList>
    </citation>
    <scope>NUCLEOTIDE SEQUENCE</scope>
</reference>
<evidence type="ECO:0000256" key="1">
    <source>
        <dbReference type="SAM" id="SignalP"/>
    </source>
</evidence>
<organism evidence="2 3">
    <name type="scientific">Sphagnum jensenii</name>
    <dbReference type="NCBI Taxonomy" id="128206"/>
    <lineage>
        <taxon>Eukaryota</taxon>
        <taxon>Viridiplantae</taxon>
        <taxon>Streptophyta</taxon>
        <taxon>Embryophyta</taxon>
        <taxon>Bryophyta</taxon>
        <taxon>Sphagnophytina</taxon>
        <taxon>Sphagnopsida</taxon>
        <taxon>Sphagnales</taxon>
        <taxon>Sphagnaceae</taxon>
        <taxon>Sphagnum</taxon>
    </lineage>
</organism>
<dbReference type="EMBL" id="OZ023713">
    <property type="protein sequence ID" value="CAK9862194.1"/>
    <property type="molecule type" value="Genomic_DNA"/>
</dbReference>
<name>A0ABP1AI30_9BRYO</name>
<evidence type="ECO:0000313" key="3">
    <source>
        <dbReference type="Proteomes" id="UP001497522"/>
    </source>
</evidence>
<sequence length="114" mass="12976">MVEEKLWLAMILCWVLPHQWCDLKLPPMSSSSWLLCLSLGWIQRGPEITGSINAHGQDQDCQIQLKAEVETLDNSDKHSQISSVCKVDKQSYNPSLEFLATLLFSNAHTSQYRN</sequence>
<evidence type="ECO:0000313" key="2">
    <source>
        <dbReference type="EMBL" id="CAK9862194.1"/>
    </source>
</evidence>
<proteinExistence type="predicted"/>
<keyword evidence="3" id="KW-1185">Reference proteome</keyword>
<accession>A0ABP1AI30</accession>
<feature type="chain" id="PRO_5045826893" evidence="1">
    <location>
        <begin position="18"/>
        <end position="114"/>
    </location>
</feature>
<feature type="signal peptide" evidence="1">
    <location>
        <begin position="1"/>
        <end position="17"/>
    </location>
</feature>
<keyword evidence="1" id="KW-0732">Signal</keyword>
<protein>
    <submittedName>
        <fullName evidence="2">Uncharacterized protein</fullName>
    </submittedName>
</protein>